<reference evidence="2" key="1">
    <citation type="submission" date="2017-02" db="UniProtKB">
        <authorList>
            <consortium name="WormBaseParasite"/>
        </authorList>
    </citation>
    <scope>IDENTIFICATION</scope>
</reference>
<dbReference type="Proteomes" id="UP000046393">
    <property type="component" value="Unplaced"/>
</dbReference>
<proteinExistence type="predicted"/>
<sequence>MEECSFSIESSIAAQNHQSSYRVVTAGVSVSFSTAYFYDLEKEKKMGEFFLALFRSLGKVKRGESVGWMDTGLVYEAGATQPIFYDGKYLPSAFSD</sequence>
<dbReference type="AlphaFoldDB" id="A0A0N5A930"/>
<evidence type="ECO:0000313" key="1">
    <source>
        <dbReference type="Proteomes" id="UP000046393"/>
    </source>
</evidence>
<protein>
    <submittedName>
        <fullName evidence="2">Peptidase A1 domain-containing protein</fullName>
    </submittedName>
</protein>
<name>A0A0N5A930_9BILA</name>
<accession>A0A0N5A930</accession>
<evidence type="ECO:0000313" key="2">
    <source>
        <dbReference type="WBParaSite" id="SMUV_0000059501-mRNA-1"/>
    </source>
</evidence>
<dbReference type="WBParaSite" id="SMUV_0000059501-mRNA-1">
    <property type="protein sequence ID" value="SMUV_0000059501-mRNA-1"/>
    <property type="gene ID" value="SMUV_0000059501"/>
</dbReference>
<keyword evidence="1" id="KW-1185">Reference proteome</keyword>
<organism evidence="1 2">
    <name type="scientific">Syphacia muris</name>
    <dbReference type="NCBI Taxonomy" id="451379"/>
    <lineage>
        <taxon>Eukaryota</taxon>
        <taxon>Metazoa</taxon>
        <taxon>Ecdysozoa</taxon>
        <taxon>Nematoda</taxon>
        <taxon>Chromadorea</taxon>
        <taxon>Rhabditida</taxon>
        <taxon>Spirurina</taxon>
        <taxon>Oxyuridomorpha</taxon>
        <taxon>Oxyuroidea</taxon>
        <taxon>Oxyuridae</taxon>
        <taxon>Syphacia</taxon>
    </lineage>
</organism>